<organism evidence="1">
    <name type="scientific">Myoviridae sp. ct1AP5</name>
    <dbReference type="NCBI Taxonomy" id="2825017"/>
    <lineage>
        <taxon>Viruses</taxon>
        <taxon>Duplodnaviria</taxon>
        <taxon>Heunggongvirae</taxon>
        <taxon>Uroviricota</taxon>
        <taxon>Caudoviricetes</taxon>
    </lineage>
</organism>
<evidence type="ECO:0000313" key="1">
    <source>
        <dbReference type="EMBL" id="DAF92689.1"/>
    </source>
</evidence>
<dbReference type="EMBL" id="BK016070">
    <property type="protein sequence ID" value="DAF92689.1"/>
    <property type="molecule type" value="Genomic_DNA"/>
</dbReference>
<sequence length="147" mass="17007">MSYKLYEVYTSRGQLLLTEEADVCAKFMGLDMPSFYSHVQHHREFGTVTSKGYYAIVSSEELEKDITSVAAYTAKKDIIVPQKQKNGLMRLVRIKKGKLYKWDKIVDKGTILLAADIKQKGDIRKYHDVIKLKKSDLDKYFIKKQCC</sequence>
<accession>A0A8S5UDZ4</accession>
<protein>
    <submittedName>
        <fullName evidence="1">Uncharacterized protein</fullName>
    </submittedName>
</protein>
<proteinExistence type="predicted"/>
<name>A0A8S5UDZ4_9CAUD</name>
<reference evidence="1" key="1">
    <citation type="journal article" date="2021" name="Proc. Natl. Acad. Sci. U.S.A.">
        <title>A Catalog of Tens of Thousands of Viruses from Human Metagenomes Reveals Hidden Associations with Chronic Diseases.</title>
        <authorList>
            <person name="Tisza M.J."/>
            <person name="Buck C.B."/>
        </authorList>
    </citation>
    <scope>NUCLEOTIDE SEQUENCE</scope>
    <source>
        <strain evidence="1">Ct1AP5</strain>
    </source>
</reference>